<protein>
    <submittedName>
        <fullName evidence="1">Uncharacterized protein</fullName>
    </submittedName>
</protein>
<name>X1TTN1_9ZZZZ</name>
<accession>X1TTN1</accession>
<dbReference type="EMBL" id="BARW01028043">
    <property type="protein sequence ID" value="GAJ08594.1"/>
    <property type="molecule type" value="Genomic_DNA"/>
</dbReference>
<reference evidence="1" key="1">
    <citation type="journal article" date="2014" name="Front. Microbiol.">
        <title>High frequency of phylogenetically diverse reductive dehalogenase-homologous genes in deep subseafloor sedimentary metagenomes.</title>
        <authorList>
            <person name="Kawai M."/>
            <person name="Futagami T."/>
            <person name="Toyoda A."/>
            <person name="Takaki Y."/>
            <person name="Nishi S."/>
            <person name="Hori S."/>
            <person name="Arai W."/>
            <person name="Tsubouchi T."/>
            <person name="Morono Y."/>
            <person name="Uchiyama I."/>
            <person name="Ito T."/>
            <person name="Fujiyama A."/>
            <person name="Inagaki F."/>
            <person name="Takami H."/>
        </authorList>
    </citation>
    <scope>NUCLEOTIDE SEQUENCE</scope>
    <source>
        <strain evidence="1">Expedition CK06-06</strain>
    </source>
</reference>
<evidence type="ECO:0000313" key="1">
    <source>
        <dbReference type="EMBL" id="GAJ08594.1"/>
    </source>
</evidence>
<proteinExistence type="predicted"/>
<gene>
    <name evidence="1" type="ORF">S12H4_45366</name>
</gene>
<dbReference type="AlphaFoldDB" id="X1TTN1"/>
<sequence>MRKIITVFLFVSLLCLSFYPLSAQEVKKKAEMQKGTDVLKKESFSYNPVGRRDPFKNLLVGQEIKDKTLARGISQISINDVILIGIAKAKGKLTAIISGPQGFPFYLKIGDRLLDGFVLFIKDSKVIFRKTKERGMPLYKSKDIVKEINPEER</sequence>
<organism evidence="1">
    <name type="scientific">marine sediment metagenome</name>
    <dbReference type="NCBI Taxonomy" id="412755"/>
    <lineage>
        <taxon>unclassified sequences</taxon>
        <taxon>metagenomes</taxon>
        <taxon>ecological metagenomes</taxon>
    </lineage>
</organism>
<comment type="caution">
    <text evidence="1">The sequence shown here is derived from an EMBL/GenBank/DDBJ whole genome shotgun (WGS) entry which is preliminary data.</text>
</comment>